<dbReference type="Proteomes" id="UP001212152">
    <property type="component" value="Unassembled WGS sequence"/>
</dbReference>
<dbReference type="GO" id="GO:0016757">
    <property type="term" value="F:glycosyltransferase activity"/>
    <property type="evidence" value="ECO:0007669"/>
    <property type="project" value="InterPro"/>
</dbReference>
<accession>A0AAD5TFR7</accession>
<dbReference type="Gene3D" id="3.90.550.10">
    <property type="entry name" value="Spore Coat Polysaccharide Biosynthesis Protein SpsA, Chain A"/>
    <property type="match status" value="1"/>
</dbReference>
<name>A0AAD5TFR7_9FUNG</name>
<dbReference type="InterPro" id="IPR029044">
    <property type="entry name" value="Nucleotide-diphossugar_trans"/>
</dbReference>
<dbReference type="EMBL" id="JADGJQ010000063">
    <property type="protein sequence ID" value="KAJ3174604.1"/>
    <property type="molecule type" value="Genomic_DNA"/>
</dbReference>
<dbReference type="InterPro" id="IPR002495">
    <property type="entry name" value="Glyco_trans_8"/>
</dbReference>
<dbReference type="Pfam" id="PF01501">
    <property type="entry name" value="Glyco_transf_8"/>
    <property type="match status" value="1"/>
</dbReference>
<comment type="caution">
    <text evidence="1">The sequence shown here is derived from an EMBL/GenBank/DDBJ whole genome shotgun (WGS) entry which is preliminary data.</text>
</comment>
<dbReference type="CDD" id="cd02537">
    <property type="entry name" value="GT8_Glycogenin"/>
    <property type="match status" value="1"/>
</dbReference>
<sequence>MAATYLDSPSPLDGSRKPYCWATLMTKEHLLPGLVVFADSLLKQHKSKYDLVVLATTDLSDAARSILQNINGVIIRDVEPIRPVHQAKDLAFPRFTEVWTKLRAWELEDEYERVVLVDSDMLVRKNMDEIFDGEDGREIFERADGQDWIGSSWACTCNPNKIATYPKEWIPENCGFTRQSSPTVATQPDASWPRPAHLINSGFVALKPSLTVLKDMIEEISADETGMIRNFAFPDQDYLAYKFQSRIRYLPWYYNALKKLRIVHPNMWRDEDVRNVHFILDKPWTVSPAQTKQHVDAVTHGWWWAAFDELQKQDVRNDSSGDRGTMNISQKVWEAYVEKYVTFNVKDLEY</sequence>
<dbReference type="InterPro" id="IPR050587">
    <property type="entry name" value="GNT1/Glycosyltrans_8"/>
</dbReference>
<evidence type="ECO:0008006" key="3">
    <source>
        <dbReference type="Google" id="ProtNLM"/>
    </source>
</evidence>
<gene>
    <name evidence="1" type="ORF">HDU87_007087</name>
</gene>
<proteinExistence type="predicted"/>
<dbReference type="SUPFAM" id="SSF53448">
    <property type="entry name" value="Nucleotide-diphospho-sugar transferases"/>
    <property type="match status" value="1"/>
</dbReference>
<dbReference type="AlphaFoldDB" id="A0AAD5TFR7"/>
<evidence type="ECO:0000313" key="2">
    <source>
        <dbReference type="Proteomes" id="UP001212152"/>
    </source>
</evidence>
<protein>
    <recommendedName>
        <fullName evidence="3">Galactinol synthase</fullName>
    </recommendedName>
</protein>
<organism evidence="1 2">
    <name type="scientific">Geranomyces variabilis</name>
    <dbReference type="NCBI Taxonomy" id="109894"/>
    <lineage>
        <taxon>Eukaryota</taxon>
        <taxon>Fungi</taxon>
        <taxon>Fungi incertae sedis</taxon>
        <taxon>Chytridiomycota</taxon>
        <taxon>Chytridiomycota incertae sedis</taxon>
        <taxon>Chytridiomycetes</taxon>
        <taxon>Spizellomycetales</taxon>
        <taxon>Powellomycetaceae</taxon>
        <taxon>Geranomyces</taxon>
    </lineage>
</organism>
<keyword evidence="2" id="KW-1185">Reference proteome</keyword>
<evidence type="ECO:0000313" key="1">
    <source>
        <dbReference type="EMBL" id="KAJ3174604.1"/>
    </source>
</evidence>
<dbReference type="PANTHER" id="PTHR11183">
    <property type="entry name" value="GLYCOGENIN SUBFAMILY MEMBER"/>
    <property type="match status" value="1"/>
</dbReference>
<reference evidence="1" key="1">
    <citation type="submission" date="2020-05" db="EMBL/GenBank/DDBJ databases">
        <title>Phylogenomic resolution of chytrid fungi.</title>
        <authorList>
            <person name="Stajich J.E."/>
            <person name="Amses K."/>
            <person name="Simmons R."/>
            <person name="Seto K."/>
            <person name="Myers J."/>
            <person name="Bonds A."/>
            <person name="Quandt C.A."/>
            <person name="Barry K."/>
            <person name="Liu P."/>
            <person name="Grigoriev I."/>
            <person name="Longcore J.E."/>
            <person name="James T.Y."/>
        </authorList>
    </citation>
    <scope>NUCLEOTIDE SEQUENCE</scope>
    <source>
        <strain evidence="1">JEL0379</strain>
    </source>
</reference>